<evidence type="ECO:0000256" key="5">
    <source>
        <dbReference type="ARBA" id="ARBA00022729"/>
    </source>
</evidence>
<evidence type="ECO:0000256" key="14">
    <source>
        <dbReference type="SAM" id="Phobius"/>
    </source>
</evidence>
<gene>
    <name evidence="18" type="ORF">PVK06_033149</name>
</gene>
<comment type="subcellular location">
    <subcellularLocation>
        <location evidence="1">Membrane</location>
        <topology evidence="1">Single-pass membrane protein</topology>
    </subcellularLocation>
</comment>
<dbReference type="Gene3D" id="1.10.510.10">
    <property type="entry name" value="Transferase(Phosphotransferase) domain 1"/>
    <property type="match status" value="1"/>
</dbReference>
<evidence type="ECO:0000313" key="19">
    <source>
        <dbReference type="Proteomes" id="UP001358586"/>
    </source>
</evidence>
<dbReference type="InterPro" id="IPR001245">
    <property type="entry name" value="Ser-Thr/Tyr_kinase_cat_dom"/>
</dbReference>
<keyword evidence="9" id="KW-0067">ATP-binding</keyword>
<dbReference type="InterPro" id="IPR038408">
    <property type="entry name" value="GNK2_sf"/>
</dbReference>
<dbReference type="PANTHER" id="PTHR27002">
    <property type="entry name" value="RECEPTOR-LIKE SERINE/THREONINE-PROTEIN KINASE SD1-8"/>
    <property type="match status" value="1"/>
</dbReference>
<keyword evidence="10 14" id="KW-1133">Transmembrane helix</keyword>
<dbReference type="SMART" id="SM00220">
    <property type="entry name" value="S_TKc"/>
    <property type="match status" value="1"/>
</dbReference>
<dbReference type="CDD" id="cd14066">
    <property type="entry name" value="STKc_IRAK"/>
    <property type="match status" value="1"/>
</dbReference>
<dbReference type="Gene3D" id="3.30.430.20">
    <property type="entry name" value="Gnk2 domain, C-X8-C-X2-C motif"/>
    <property type="match status" value="4"/>
</dbReference>
<feature type="domain" description="Gnk2-homologous" evidence="17">
    <location>
        <begin position="372"/>
        <end position="477"/>
    </location>
</feature>
<name>A0ABR0NBK6_GOSAR</name>
<accession>A0ABR0NBK6</accession>
<evidence type="ECO:0000256" key="3">
    <source>
        <dbReference type="ARBA" id="ARBA00022679"/>
    </source>
</evidence>
<evidence type="ECO:0000256" key="7">
    <source>
        <dbReference type="ARBA" id="ARBA00022741"/>
    </source>
</evidence>
<evidence type="ECO:0000256" key="15">
    <source>
        <dbReference type="SAM" id="SignalP"/>
    </source>
</evidence>
<evidence type="ECO:0000256" key="8">
    <source>
        <dbReference type="ARBA" id="ARBA00022777"/>
    </source>
</evidence>
<dbReference type="PROSITE" id="PS51473">
    <property type="entry name" value="GNK2"/>
    <property type="match status" value="4"/>
</dbReference>
<dbReference type="PROSITE" id="PS00108">
    <property type="entry name" value="PROTEIN_KINASE_ST"/>
    <property type="match status" value="1"/>
</dbReference>
<evidence type="ECO:0008006" key="20">
    <source>
        <dbReference type="Google" id="ProtNLM"/>
    </source>
</evidence>
<feature type="chain" id="PRO_5045714433" description="Cysteine-rich receptor-like protein kinase 15" evidence="15">
    <location>
        <begin position="24"/>
        <end position="887"/>
    </location>
</feature>
<sequence length="887" mass="99671">MYNSAFSAMLLLIMFIFSIKVSSNPLYTFCSDNTGNYTSNSTFENNLKWVLDSLPSNTSGTGFYSTLIGEGVDRVYARALCRGDVNATLCRNCVKNASRDVLDGCKTLEAIVWYDDCQVQYSFQNSSLMVYTGKYPDSNNKEKNISNPGRFDDVLTFLMNNVSNDAAYDSELMFKTGEVKVNKKETLYGLVQCTRDIVGDTCRSCLASALKDLNGCCRSRTGGSVLSRNCNVRFQIYKFYNVMNSPLIYAESKTAQQHRIGIPSCPNTTTFTINSTYQANRDTLLSSLSSNVTRGVFFYNTTAGNSSDMVYGLFLCRADISTSACQACVTYAATHISRRCPLDKTAVVWYEECFLRYSNRNIFSVVTETPTIYFLSGRSSIVTISEEDRFEKFVLKVINETIAMAESRPVGVSKYVTRVENISSFQTLYIRVDCTPDLSGADCGRCLRRARAYIPAGRQGGRAFNPSCSVRYEFNPFFNLTAKHIKLNRIRILITSLSVIFGVAVVFISGFFIWRRRNSEDKENIHEVQLLDLENEHSKETFSGENWERSQEFPSIQLDILHAATNHFSDENKLGEGGFGPVYKGTLANGKEIAVKRLSRTSGQGLVEFKNEVLLIARLQHKNLVRLLGCCLEKNEKLLIYEFMPNRSLDVFLFDSNLATQLDWQKRFNIIKGIARGIMYLHEDSRLRIIHRDLKASNVLLDHKMNPKISDFGMARIFCEDINQANTNRVVGTYGYMAPEYAMEGLFSIKSDVFSFGVLLLEIISGKKNNGFHLAKRGESLLTFAWKLWSKGEGIELIDQLLVPSCVASEVLKCIHIGLLCVQEDPSDRPTMSSVIFMLASDGTIKLPHPTEPAFSVGRVVTKSIEPISSEEVFSVNEITVSNFSPR</sequence>
<keyword evidence="19" id="KW-1185">Reference proteome</keyword>
<keyword evidence="3" id="KW-0808">Transferase</keyword>
<keyword evidence="13" id="KW-0325">Glycoprotein</keyword>
<feature type="domain" description="Protein kinase" evidence="16">
    <location>
        <begin position="568"/>
        <end position="852"/>
    </location>
</feature>
<evidence type="ECO:0000256" key="6">
    <source>
        <dbReference type="ARBA" id="ARBA00022737"/>
    </source>
</evidence>
<evidence type="ECO:0000256" key="2">
    <source>
        <dbReference type="ARBA" id="ARBA00022527"/>
    </source>
</evidence>
<dbReference type="Pfam" id="PF01657">
    <property type="entry name" value="Stress-antifung"/>
    <property type="match status" value="3"/>
</dbReference>
<feature type="domain" description="Gnk2-homologous" evidence="17">
    <location>
        <begin position="259"/>
        <end position="362"/>
    </location>
</feature>
<dbReference type="Pfam" id="PF07714">
    <property type="entry name" value="PK_Tyr_Ser-Thr"/>
    <property type="match status" value="1"/>
</dbReference>
<dbReference type="InterPro" id="IPR000719">
    <property type="entry name" value="Prot_kinase_dom"/>
</dbReference>
<evidence type="ECO:0000256" key="11">
    <source>
        <dbReference type="ARBA" id="ARBA00023136"/>
    </source>
</evidence>
<keyword evidence="4 14" id="KW-0812">Transmembrane</keyword>
<evidence type="ECO:0000256" key="9">
    <source>
        <dbReference type="ARBA" id="ARBA00022840"/>
    </source>
</evidence>
<feature type="domain" description="Gnk2-homologous" evidence="17">
    <location>
        <begin position="25"/>
        <end position="126"/>
    </location>
</feature>
<feature type="domain" description="Gnk2-homologous" evidence="17">
    <location>
        <begin position="133"/>
        <end position="239"/>
    </location>
</feature>
<evidence type="ECO:0000256" key="1">
    <source>
        <dbReference type="ARBA" id="ARBA00004167"/>
    </source>
</evidence>
<feature type="signal peptide" evidence="15">
    <location>
        <begin position="1"/>
        <end position="23"/>
    </location>
</feature>
<evidence type="ECO:0000259" key="16">
    <source>
        <dbReference type="PROSITE" id="PS50011"/>
    </source>
</evidence>
<dbReference type="Pfam" id="PF11883">
    <property type="entry name" value="DUF3403"/>
    <property type="match status" value="1"/>
</dbReference>
<dbReference type="CDD" id="cd23509">
    <property type="entry name" value="Gnk2-like"/>
    <property type="match status" value="4"/>
</dbReference>
<comment type="caution">
    <text evidence="18">The sequence shown here is derived from an EMBL/GenBank/DDBJ whole genome shotgun (WGS) entry which is preliminary data.</text>
</comment>
<evidence type="ECO:0000313" key="18">
    <source>
        <dbReference type="EMBL" id="KAK5792036.1"/>
    </source>
</evidence>
<evidence type="ECO:0000256" key="10">
    <source>
        <dbReference type="ARBA" id="ARBA00022989"/>
    </source>
</evidence>
<evidence type="ECO:0000256" key="13">
    <source>
        <dbReference type="ARBA" id="ARBA00023180"/>
    </source>
</evidence>
<dbReference type="PROSITE" id="PS50011">
    <property type="entry name" value="PROTEIN_KINASE_DOM"/>
    <property type="match status" value="1"/>
</dbReference>
<keyword evidence="6" id="KW-0677">Repeat</keyword>
<dbReference type="SUPFAM" id="SSF56112">
    <property type="entry name" value="Protein kinase-like (PK-like)"/>
    <property type="match status" value="1"/>
</dbReference>
<keyword evidence="7" id="KW-0547">Nucleotide-binding</keyword>
<organism evidence="18 19">
    <name type="scientific">Gossypium arboreum</name>
    <name type="common">Tree cotton</name>
    <name type="synonym">Gossypium nanking</name>
    <dbReference type="NCBI Taxonomy" id="29729"/>
    <lineage>
        <taxon>Eukaryota</taxon>
        <taxon>Viridiplantae</taxon>
        <taxon>Streptophyta</taxon>
        <taxon>Embryophyta</taxon>
        <taxon>Tracheophyta</taxon>
        <taxon>Spermatophyta</taxon>
        <taxon>Magnoliopsida</taxon>
        <taxon>eudicotyledons</taxon>
        <taxon>Gunneridae</taxon>
        <taxon>Pentapetalae</taxon>
        <taxon>rosids</taxon>
        <taxon>malvids</taxon>
        <taxon>Malvales</taxon>
        <taxon>Malvaceae</taxon>
        <taxon>Malvoideae</taxon>
        <taxon>Gossypium</taxon>
    </lineage>
</organism>
<evidence type="ECO:0000256" key="12">
    <source>
        <dbReference type="ARBA" id="ARBA00023170"/>
    </source>
</evidence>
<dbReference type="Proteomes" id="UP001358586">
    <property type="component" value="Chromosome 10"/>
</dbReference>
<keyword evidence="8" id="KW-0418">Kinase</keyword>
<dbReference type="PANTHER" id="PTHR27002:SF814">
    <property type="entry name" value="CYSTEINE-RICH RECEPTOR-LIKE PROTEIN KINASE 10"/>
    <property type="match status" value="1"/>
</dbReference>
<dbReference type="InterPro" id="IPR002902">
    <property type="entry name" value="GNK2"/>
</dbReference>
<keyword evidence="11 14" id="KW-0472">Membrane</keyword>
<dbReference type="EMBL" id="JARKNE010000010">
    <property type="protein sequence ID" value="KAK5792036.1"/>
    <property type="molecule type" value="Genomic_DNA"/>
</dbReference>
<keyword evidence="2" id="KW-0723">Serine/threonine-protein kinase</keyword>
<evidence type="ECO:0000256" key="4">
    <source>
        <dbReference type="ARBA" id="ARBA00022692"/>
    </source>
</evidence>
<keyword evidence="5 15" id="KW-0732">Signal</keyword>
<feature type="transmembrane region" description="Helical" evidence="14">
    <location>
        <begin position="492"/>
        <end position="514"/>
    </location>
</feature>
<dbReference type="InterPro" id="IPR008271">
    <property type="entry name" value="Ser/Thr_kinase_AS"/>
</dbReference>
<reference evidence="18 19" key="1">
    <citation type="submission" date="2023-03" db="EMBL/GenBank/DDBJ databases">
        <title>WGS of Gossypium arboreum.</title>
        <authorList>
            <person name="Yu D."/>
        </authorList>
    </citation>
    <scope>NUCLEOTIDE SEQUENCE [LARGE SCALE GENOMIC DNA]</scope>
    <source>
        <tissue evidence="18">Leaf</tissue>
    </source>
</reference>
<keyword evidence="12" id="KW-0675">Receptor</keyword>
<dbReference type="InterPro" id="IPR021820">
    <property type="entry name" value="S-locus_recpt_kinase_C"/>
</dbReference>
<evidence type="ECO:0000259" key="17">
    <source>
        <dbReference type="PROSITE" id="PS51473"/>
    </source>
</evidence>
<dbReference type="Gene3D" id="3.30.200.20">
    <property type="entry name" value="Phosphorylase Kinase, domain 1"/>
    <property type="match status" value="1"/>
</dbReference>
<protein>
    <recommendedName>
        <fullName evidence="20">Cysteine-rich receptor-like protein kinase 15</fullName>
    </recommendedName>
</protein>
<proteinExistence type="predicted"/>
<dbReference type="InterPro" id="IPR011009">
    <property type="entry name" value="Kinase-like_dom_sf"/>
</dbReference>